<name>A0A919TJJ9_9ACTN</name>
<sequence>MTAGTAHEHEHAVRTFYDDGPGGDGAGKAYVALMGDIWHHGDAGVENDGGSPREAALAMQRRLMTLAGIVPGQRVLDFGSGPGGATCAMARTTGATFVGVSNTETLNERARTLAKARRLDGQVSFVTLGDQDYRTLLAWPDGSFDAVVFLESVCHLTDKQAFFRAAHRVLRPGGRLVGLDWLQRPYGGYQTAEQIEQIIRPVCEHIRLAGLGTLDSYVAMMTRAGFTVSHAEDEFAGRQCWGSTPPQDRQAWLTYSDLFRTGKLVLDAARQAGVFTVGWWAATRPLD</sequence>
<feature type="domain" description="Methyltransferase type 11" evidence="2">
    <location>
        <begin position="76"/>
        <end position="177"/>
    </location>
</feature>
<dbReference type="SUPFAM" id="SSF53335">
    <property type="entry name" value="S-adenosyl-L-methionine-dependent methyltransferases"/>
    <property type="match status" value="1"/>
</dbReference>
<keyword evidence="4" id="KW-1185">Reference proteome</keyword>
<dbReference type="AlphaFoldDB" id="A0A919TJJ9"/>
<dbReference type="InterPro" id="IPR013216">
    <property type="entry name" value="Methyltransf_11"/>
</dbReference>
<protein>
    <recommendedName>
        <fullName evidence="2">Methyltransferase type 11 domain-containing protein</fullName>
    </recommendedName>
</protein>
<comment type="caution">
    <text evidence="3">The sequence shown here is derived from an EMBL/GenBank/DDBJ whole genome shotgun (WGS) entry which is preliminary data.</text>
</comment>
<proteinExistence type="predicted"/>
<organism evidence="3 4">
    <name type="scientific">Paractinoplanes toevensis</name>
    <dbReference type="NCBI Taxonomy" id="571911"/>
    <lineage>
        <taxon>Bacteria</taxon>
        <taxon>Bacillati</taxon>
        <taxon>Actinomycetota</taxon>
        <taxon>Actinomycetes</taxon>
        <taxon>Micromonosporales</taxon>
        <taxon>Micromonosporaceae</taxon>
        <taxon>Paractinoplanes</taxon>
    </lineage>
</organism>
<dbReference type="PANTHER" id="PTHR44068:SF6">
    <property type="entry name" value="SAM-DEPENDENT METHYLTRANSFERASE ERG6_SMT-TYPE DOMAIN-CONTAINING PROTEIN"/>
    <property type="match status" value="1"/>
</dbReference>
<dbReference type="PANTHER" id="PTHR44068">
    <property type="entry name" value="ZGC:194242"/>
    <property type="match status" value="1"/>
</dbReference>
<dbReference type="Pfam" id="PF08241">
    <property type="entry name" value="Methyltransf_11"/>
    <property type="match status" value="1"/>
</dbReference>
<dbReference type="CDD" id="cd02440">
    <property type="entry name" value="AdoMet_MTases"/>
    <property type="match status" value="1"/>
</dbReference>
<reference evidence="3 4" key="1">
    <citation type="submission" date="2021-03" db="EMBL/GenBank/DDBJ databases">
        <title>Whole genome shotgun sequence of Actinoplanes toevensis NBRC 105298.</title>
        <authorList>
            <person name="Komaki H."/>
            <person name="Tamura T."/>
        </authorList>
    </citation>
    <scope>NUCLEOTIDE SEQUENCE [LARGE SCALE GENOMIC DNA]</scope>
    <source>
        <strain evidence="3 4">NBRC 105298</strain>
    </source>
</reference>
<dbReference type="InterPro" id="IPR050447">
    <property type="entry name" value="Erg6_SMT_methyltransf"/>
</dbReference>
<keyword evidence="1" id="KW-0808">Transferase</keyword>
<dbReference type="Proteomes" id="UP000677082">
    <property type="component" value="Unassembled WGS sequence"/>
</dbReference>
<gene>
    <name evidence="3" type="ORF">Ato02nite_074880</name>
</gene>
<dbReference type="InterPro" id="IPR029063">
    <property type="entry name" value="SAM-dependent_MTases_sf"/>
</dbReference>
<dbReference type="EMBL" id="BOQN01000097">
    <property type="protein sequence ID" value="GIM95695.1"/>
    <property type="molecule type" value="Genomic_DNA"/>
</dbReference>
<accession>A0A919TJJ9</accession>
<dbReference type="GO" id="GO:0016126">
    <property type="term" value="P:sterol biosynthetic process"/>
    <property type="evidence" value="ECO:0007669"/>
    <property type="project" value="TreeGrafter"/>
</dbReference>
<evidence type="ECO:0000256" key="1">
    <source>
        <dbReference type="ARBA" id="ARBA00022679"/>
    </source>
</evidence>
<dbReference type="Gene3D" id="3.40.50.150">
    <property type="entry name" value="Vaccinia Virus protein VP39"/>
    <property type="match status" value="1"/>
</dbReference>
<dbReference type="GO" id="GO:0003838">
    <property type="term" value="F:sterol 24-C-methyltransferase activity"/>
    <property type="evidence" value="ECO:0007669"/>
    <property type="project" value="TreeGrafter"/>
</dbReference>
<dbReference type="RefSeq" id="WP_213011395.1">
    <property type="nucleotide sequence ID" value="NZ_BOQN01000097.1"/>
</dbReference>
<evidence type="ECO:0000259" key="2">
    <source>
        <dbReference type="Pfam" id="PF08241"/>
    </source>
</evidence>
<evidence type="ECO:0000313" key="3">
    <source>
        <dbReference type="EMBL" id="GIM95695.1"/>
    </source>
</evidence>
<evidence type="ECO:0000313" key="4">
    <source>
        <dbReference type="Proteomes" id="UP000677082"/>
    </source>
</evidence>